<reference evidence="9" key="1">
    <citation type="submission" date="2019-08" db="EMBL/GenBank/DDBJ databases">
        <title>Arthrobacter sp. nov., isolated from plateau pika and Tibetan wild ass.</title>
        <authorList>
            <person name="Ge Y."/>
        </authorList>
    </citation>
    <scope>NUCLEOTIDE SEQUENCE [LARGE SCALE GENOMIC DNA]</scope>
    <source>
        <strain evidence="9">HF-4214</strain>
    </source>
</reference>
<dbReference type="CDD" id="cd00090">
    <property type="entry name" value="HTH_ARSR"/>
    <property type="match status" value="1"/>
</dbReference>
<evidence type="ECO:0000259" key="6">
    <source>
        <dbReference type="PROSITE" id="PS51077"/>
    </source>
</evidence>
<dbReference type="GO" id="GO:0003677">
    <property type="term" value="F:DNA binding"/>
    <property type="evidence" value="ECO:0007669"/>
    <property type="project" value="UniProtKB-KW"/>
</dbReference>
<dbReference type="InterPro" id="IPR014757">
    <property type="entry name" value="Tscrpt_reg_IclR_C"/>
</dbReference>
<dbReference type="PROSITE" id="PS51077">
    <property type="entry name" value="HTH_ICLR"/>
    <property type="match status" value="1"/>
</dbReference>
<dbReference type="Gene3D" id="3.30.450.40">
    <property type="match status" value="1"/>
</dbReference>
<organism evidence="8 9">
    <name type="scientific">Eggerthella guodeyinii</name>
    <dbReference type="NCBI Taxonomy" id="2690837"/>
    <lineage>
        <taxon>Bacteria</taxon>
        <taxon>Bacillati</taxon>
        <taxon>Actinomycetota</taxon>
        <taxon>Coriobacteriia</taxon>
        <taxon>Eggerthellales</taxon>
        <taxon>Eggerthellaceae</taxon>
        <taxon>Eggerthella</taxon>
    </lineage>
</organism>
<dbReference type="SUPFAM" id="SSF46785">
    <property type="entry name" value="Winged helix' DNA-binding domain"/>
    <property type="match status" value="1"/>
</dbReference>
<comment type="function">
    <text evidence="4">May be an activator protein for the gylABX operon.</text>
</comment>
<gene>
    <name evidence="8" type="ORF">GJG86_06805</name>
</gene>
<feature type="domain" description="IclR-ED" evidence="7">
    <location>
        <begin position="83"/>
        <end position="266"/>
    </location>
</feature>
<sequence>MAYTDGNASRKGGAIMAEGTVQVLDRAFDLLEALARGHGPLGLSEIAQRTGMSKSTVFRILQTMVARGYVEKTLEGAYTIGPKMFDTLSYHINSLELQTEAKPYLAVLKRSLGLSAHLGILDGAFVSYIEKESTDWGDERYTEVGYRSPAYCSSMGKCLLACLSSGELEEVLYGYDFKAYTANTFTSKSEFVRYLHQVRKQGWAMDNEEYELGHCCVAASVFNYRGDAIAAVGVSGTPESIPQERVDDVAQQVKLAAQRISERMGYVE</sequence>
<accession>A0A6N7RMZ1</accession>
<evidence type="ECO:0000259" key="7">
    <source>
        <dbReference type="PROSITE" id="PS51078"/>
    </source>
</evidence>
<dbReference type="PANTHER" id="PTHR30136:SF24">
    <property type="entry name" value="HTH-TYPE TRANSCRIPTIONAL REPRESSOR ALLR"/>
    <property type="match status" value="1"/>
</dbReference>
<dbReference type="InterPro" id="IPR005471">
    <property type="entry name" value="Tscrpt_reg_IclR_N"/>
</dbReference>
<dbReference type="Pfam" id="PF01614">
    <property type="entry name" value="IclR_C"/>
    <property type="match status" value="1"/>
</dbReference>
<keyword evidence="9" id="KW-1185">Reference proteome</keyword>
<keyword evidence="1" id="KW-0805">Transcription regulation</keyword>
<dbReference type="FunFam" id="1.10.10.10:FF:000056">
    <property type="entry name" value="IclR family transcriptional regulator"/>
    <property type="match status" value="1"/>
</dbReference>
<evidence type="ECO:0000256" key="3">
    <source>
        <dbReference type="ARBA" id="ARBA00023163"/>
    </source>
</evidence>
<name>A0A6N7RMZ1_9ACTN</name>
<proteinExistence type="predicted"/>
<evidence type="ECO:0000256" key="2">
    <source>
        <dbReference type="ARBA" id="ARBA00023125"/>
    </source>
</evidence>
<dbReference type="InterPro" id="IPR029016">
    <property type="entry name" value="GAF-like_dom_sf"/>
</dbReference>
<dbReference type="Gene3D" id="1.10.10.10">
    <property type="entry name" value="Winged helix-like DNA-binding domain superfamily/Winged helix DNA-binding domain"/>
    <property type="match status" value="1"/>
</dbReference>
<dbReference type="PROSITE" id="PS51078">
    <property type="entry name" value="ICLR_ED"/>
    <property type="match status" value="1"/>
</dbReference>
<evidence type="ECO:0000313" key="9">
    <source>
        <dbReference type="Proteomes" id="UP000438093"/>
    </source>
</evidence>
<dbReference type="EMBL" id="VTFY01000004">
    <property type="protein sequence ID" value="MRX82200.1"/>
    <property type="molecule type" value="Genomic_DNA"/>
</dbReference>
<keyword evidence="2" id="KW-0238">DNA-binding</keyword>
<dbReference type="SUPFAM" id="SSF55781">
    <property type="entry name" value="GAF domain-like"/>
    <property type="match status" value="1"/>
</dbReference>
<evidence type="ECO:0000256" key="5">
    <source>
        <dbReference type="ARBA" id="ARBA00070406"/>
    </source>
</evidence>
<evidence type="ECO:0000256" key="1">
    <source>
        <dbReference type="ARBA" id="ARBA00023015"/>
    </source>
</evidence>
<protein>
    <recommendedName>
        <fullName evidence="5">Glycerol operon regulatory protein</fullName>
    </recommendedName>
</protein>
<dbReference type="GO" id="GO:0003700">
    <property type="term" value="F:DNA-binding transcription factor activity"/>
    <property type="evidence" value="ECO:0007669"/>
    <property type="project" value="TreeGrafter"/>
</dbReference>
<feature type="domain" description="HTH iclR-type" evidence="6">
    <location>
        <begin position="21"/>
        <end position="82"/>
    </location>
</feature>
<evidence type="ECO:0000256" key="4">
    <source>
        <dbReference type="ARBA" id="ARBA00058938"/>
    </source>
</evidence>
<dbReference type="InterPro" id="IPR011991">
    <property type="entry name" value="ArsR-like_HTH"/>
</dbReference>
<dbReference type="PANTHER" id="PTHR30136">
    <property type="entry name" value="HELIX-TURN-HELIX TRANSCRIPTIONAL REGULATOR, ICLR FAMILY"/>
    <property type="match status" value="1"/>
</dbReference>
<evidence type="ECO:0000313" key="8">
    <source>
        <dbReference type="EMBL" id="MRX82200.1"/>
    </source>
</evidence>
<dbReference type="Pfam" id="PF09339">
    <property type="entry name" value="HTH_IclR"/>
    <property type="match status" value="1"/>
</dbReference>
<dbReference type="InterPro" id="IPR036390">
    <property type="entry name" value="WH_DNA-bd_sf"/>
</dbReference>
<dbReference type="GO" id="GO:0045892">
    <property type="term" value="P:negative regulation of DNA-templated transcription"/>
    <property type="evidence" value="ECO:0007669"/>
    <property type="project" value="TreeGrafter"/>
</dbReference>
<keyword evidence="3" id="KW-0804">Transcription</keyword>
<comment type="caution">
    <text evidence="8">The sequence shown here is derived from an EMBL/GenBank/DDBJ whole genome shotgun (WGS) entry which is preliminary data.</text>
</comment>
<dbReference type="InterPro" id="IPR050707">
    <property type="entry name" value="HTH_MetabolicPath_Reg"/>
</dbReference>
<dbReference type="InterPro" id="IPR036388">
    <property type="entry name" value="WH-like_DNA-bd_sf"/>
</dbReference>
<dbReference type="AlphaFoldDB" id="A0A6N7RMZ1"/>
<dbReference type="Proteomes" id="UP000438093">
    <property type="component" value="Unassembled WGS sequence"/>
</dbReference>
<dbReference type="SMART" id="SM00346">
    <property type="entry name" value="HTH_ICLR"/>
    <property type="match status" value="1"/>
</dbReference>